<gene>
    <name evidence="4" type="ORF">DM01DRAFT_1295121</name>
</gene>
<dbReference type="PANTHER" id="PTHR19134:SF449">
    <property type="entry name" value="TYROSINE-PROTEIN PHOSPHATASE 1"/>
    <property type="match status" value="1"/>
</dbReference>
<dbReference type="Gene3D" id="3.90.190.10">
    <property type="entry name" value="Protein tyrosine phosphatase superfamily"/>
    <property type="match status" value="1"/>
</dbReference>
<dbReference type="PROSITE" id="PS00383">
    <property type="entry name" value="TYR_PHOSPHATASE_1"/>
    <property type="match status" value="1"/>
</dbReference>
<dbReference type="EMBL" id="MCGT01000046">
    <property type="protein sequence ID" value="ORX44748.1"/>
    <property type="molecule type" value="Genomic_DNA"/>
</dbReference>
<protein>
    <submittedName>
        <fullName evidence="4">Receptor/non-receptor type protein-tyrosine phosphatase</fullName>
    </submittedName>
</protein>
<name>A0A1X2G4E2_9FUNG</name>
<comment type="similarity">
    <text evidence="1">Belongs to the protein-tyrosine phosphatase family. Non-receptor class subfamily.</text>
</comment>
<sequence>MSLQRLMTGRTKPFEKYAIDQFQRLDQRTHQRYDGVDHLDSPFCQQIANEHLNDGRNRYMDIIPFDYNRVKLGDLGQSNDYINASWIGLTMPMGRRYIACQGPLRHTCGDFWRMVLEQDVHVIVNLTPEMEKGRVKCAAYWPKTDEPGDLHRPRWRYHVKHLQAPQMRPEADCLHRRLEIVCYEQQGDTWLERKRSTVDHLHFLGWPDYGTPTNSQQVAQLIRLANQCQDSRPSPMVVHCSAGCGRTGTFVVIDSVTRWLSPNPSPVPSSSTNDNDSLSHWLDPVYLLTDVYRQQRVSMVQSPPQYLFCYQAIWDMLQ</sequence>
<dbReference type="AlphaFoldDB" id="A0A1X2G4E2"/>
<evidence type="ECO:0000259" key="2">
    <source>
        <dbReference type="PROSITE" id="PS50055"/>
    </source>
</evidence>
<keyword evidence="5" id="KW-1185">Reference proteome</keyword>
<dbReference type="Proteomes" id="UP000242146">
    <property type="component" value="Unassembled WGS sequence"/>
</dbReference>
<evidence type="ECO:0000259" key="3">
    <source>
        <dbReference type="PROSITE" id="PS50056"/>
    </source>
</evidence>
<dbReference type="Pfam" id="PF00102">
    <property type="entry name" value="Y_phosphatase"/>
    <property type="match status" value="1"/>
</dbReference>
<keyword evidence="4" id="KW-0675">Receptor</keyword>
<dbReference type="InterPro" id="IPR000387">
    <property type="entry name" value="Tyr_Pase_dom"/>
</dbReference>
<dbReference type="PROSITE" id="PS50055">
    <property type="entry name" value="TYR_PHOSPHATASE_PTP"/>
    <property type="match status" value="1"/>
</dbReference>
<evidence type="ECO:0000256" key="1">
    <source>
        <dbReference type="ARBA" id="ARBA00009649"/>
    </source>
</evidence>
<dbReference type="PANTHER" id="PTHR19134">
    <property type="entry name" value="RECEPTOR-TYPE TYROSINE-PROTEIN PHOSPHATASE"/>
    <property type="match status" value="1"/>
</dbReference>
<evidence type="ECO:0000313" key="5">
    <source>
        <dbReference type="Proteomes" id="UP000242146"/>
    </source>
</evidence>
<dbReference type="InterPro" id="IPR029021">
    <property type="entry name" value="Prot-tyrosine_phosphatase-like"/>
</dbReference>
<proteinExistence type="inferred from homology"/>
<dbReference type="InterPro" id="IPR016130">
    <property type="entry name" value="Tyr_Pase_AS"/>
</dbReference>
<dbReference type="SUPFAM" id="SSF52799">
    <property type="entry name" value="(Phosphotyrosine protein) phosphatases II"/>
    <property type="match status" value="1"/>
</dbReference>
<dbReference type="SMART" id="SM00194">
    <property type="entry name" value="PTPc"/>
    <property type="match status" value="1"/>
</dbReference>
<organism evidence="4 5">
    <name type="scientific">Hesseltinella vesiculosa</name>
    <dbReference type="NCBI Taxonomy" id="101127"/>
    <lineage>
        <taxon>Eukaryota</taxon>
        <taxon>Fungi</taxon>
        <taxon>Fungi incertae sedis</taxon>
        <taxon>Mucoromycota</taxon>
        <taxon>Mucoromycotina</taxon>
        <taxon>Mucoromycetes</taxon>
        <taxon>Mucorales</taxon>
        <taxon>Cunninghamellaceae</taxon>
        <taxon>Hesseltinella</taxon>
    </lineage>
</organism>
<comment type="caution">
    <text evidence="4">The sequence shown here is derived from an EMBL/GenBank/DDBJ whole genome shotgun (WGS) entry which is preliminary data.</text>
</comment>
<dbReference type="OrthoDB" id="6058203at2759"/>
<reference evidence="4 5" key="1">
    <citation type="submission" date="2016-07" db="EMBL/GenBank/DDBJ databases">
        <title>Pervasive Adenine N6-methylation of Active Genes in Fungi.</title>
        <authorList>
            <consortium name="DOE Joint Genome Institute"/>
            <person name="Mondo S.J."/>
            <person name="Dannebaum R.O."/>
            <person name="Kuo R.C."/>
            <person name="Labutti K."/>
            <person name="Haridas S."/>
            <person name="Kuo A."/>
            <person name="Salamov A."/>
            <person name="Ahrendt S.R."/>
            <person name="Lipzen A."/>
            <person name="Sullivan W."/>
            <person name="Andreopoulos W.B."/>
            <person name="Clum A."/>
            <person name="Lindquist E."/>
            <person name="Daum C."/>
            <person name="Ramamoorthy G.K."/>
            <person name="Gryganskyi A."/>
            <person name="Culley D."/>
            <person name="Magnuson J.K."/>
            <person name="James T.Y."/>
            <person name="O'Malley M.A."/>
            <person name="Stajich J.E."/>
            <person name="Spatafora J.W."/>
            <person name="Visel A."/>
            <person name="Grigoriev I.V."/>
        </authorList>
    </citation>
    <scope>NUCLEOTIDE SEQUENCE [LARGE SCALE GENOMIC DNA]</scope>
    <source>
        <strain evidence="4 5">NRRL 3301</strain>
    </source>
</reference>
<feature type="domain" description="Tyrosine specific protein phosphatases" evidence="3">
    <location>
        <begin position="216"/>
        <end position="307"/>
    </location>
</feature>
<dbReference type="InterPro" id="IPR000242">
    <property type="entry name" value="PTP_cat"/>
</dbReference>
<dbReference type="GO" id="GO:0004725">
    <property type="term" value="F:protein tyrosine phosphatase activity"/>
    <property type="evidence" value="ECO:0007669"/>
    <property type="project" value="InterPro"/>
</dbReference>
<dbReference type="PROSITE" id="PS50056">
    <property type="entry name" value="TYR_PHOSPHATASE_2"/>
    <property type="match status" value="1"/>
</dbReference>
<accession>A0A1X2G4E2</accession>
<dbReference type="STRING" id="101127.A0A1X2G4E2"/>
<evidence type="ECO:0000313" key="4">
    <source>
        <dbReference type="EMBL" id="ORX44748.1"/>
    </source>
</evidence>
<feature type="domain" description="Tyrosine-protein phosphatase" evidence="2">
    <location>
        <begin position="18"/>
        <end position="316"/>
    </location>
</feature>
<dbReference type="PRINTS" id="PR00700">
    <property type="entry name" value="PRTYPHPHTASE"/>
</dbReference>
<dbReference type="InterPro" id="IPR003595">
    <property type="entry name" value="Tyr_Pase_cat"/>
</dbReference>
<dbReference type="InterPro" id="IPR050348">
    <property type="entry name" value="Protein-Tyr_Phosphatase"/>
</dbReference>
<dbReference type="SMART" id="SM00404">
    <property type="entry name" value="PTPc_motif"/>
    <property type="match status" value="1"/>
</dbReference>